<dbReference type="SUPFAM" id="SSF47565">
    <property type="entry name" value="Insect pheromone/odorant-binding proteins"/>
    <property type="match status" value="2"/>
</dbReference>
<dbReference type="RefSeq" id="XP_011296325.2">
    <property type="nucleotide sequence ID" value="XM_011298023.3"/>
</dbReference>
<proteinExistence type="inferred from homology"/>
<evidence type="ECO:0000256" key="3">
    <source>
        <dbReference type="ARBA" id="ARBA00022525"/>
    </source>
</evidence>
<dbReference type="PANTHER" id="PTHR11857:SF43">
    <property type="entry name" value="GEO07291P1-RELATED"/>
    <property type="match status" value="1"/>
</dbReference>
<dbReference type="GO" id="GO:0005615">
    <property type="term" value="C:extracellular space"/>
    <property type="evidence" value="ECO:0007669"/>
    <property type="project" value="TreeGrafter"/>
</dbReference>
<dbReference type="KEGG" id="mde:101888690"/>
<name>A0A1I8M6K6_MUSDO</name>
<evidence type="ECO:0000256" key="2">
    <source>
        <dbReference type="ARBA" id="ARBA00008098"/>
    </source>
</evidence>
<comment type="similarity">
    <text evidence="2">Belongs to the PBP/GOBP family.</text>
</comment>
<accession>A0A1I8M6K6</accession>
<dbReference type="AlphaFoldDB" id="A0A1I8M6K6"/>
<sequence length="251" mass="29271">MKTCQSVLSIALFILLCQHLVAADINKHEGYVLGKCLERYGGPSYENAERLKRFKDWSIDYEELPCFTNCYLANMYDFYNETDGFSEQKVIDKFGASVYEVCKPKFSEGKDKCETAYKGFHCLVNLENDPFVVIDGMDNIDMDAKLAMKDCLHRFDRSEWQLFGEYSRFPVKEPIPCYSRCFLDKLQLFNHRLHKWDIRGLNTKLNISVENANTSACEAMAVKRNRNICAWMYREFTCYAMASIAKEELKK</sequence>
<evidence type="ECO:0000256" key="4">
    <source>
        <dbReference type="ARBA" id="ARBA00022729"/>
    </source>
</evidence>
<protein>
    <submittedName>
        <fullName evidence="6">Uncharacterized protein</fullName>
    </submittedName>
</protein>
<dbReference type="PANTHER" id="PTHR11857">
    <property type="entry name" value="ODORANT BINDING PROTEIN-RELATED"/>
    <property type="match status" value="1"/>
</dbReference>
<dbReference type="SMART" id="SM00708">
    <property type="entry name" value="PhBP"/>
    <property type="match status" value="2"/>
</dbReference>
<keyword evidence="3" id="KW-0964">Secreted</keyword>
<dbReference type="Gene3D" id="1.10.238.20">
    <property type="entry name" value="Pheromone/general odorant binding protein domain"/>
    <property type="match status" value="2"/>
</dbReference>
<dbReference type="GO" id="GO:0007608">
    <property type="term" value="P:sensory perception of smell"/>
    <property type="evidence" value="ECO:0007669"/>
    <property type="project" value="TreeGrafter"/>
</dbReference>
<dbReference type="CDD" id="cd23992">
    <property type="entry name" value="PBP_GOBP"/>
    <property type="match status" value="1"/>
</dbReference>
<keyword evidence="4 5" id="KW-0732">Signal</keyword>
<evidence type="ECO:0000256" key="1">
    <source>
        <dbReference type="ARBA" id="ARBA00004613"/>
    </source>
</evidence>
<dbReference type="OrthoDB" id="7929458at2759"/>
<dbReference type="VEuPathDB" id="VectorBase:MDOA001753"/>
<dbReference type="Pfam" id="PF01395">
    <property type="entry name" value="PBP_GOBP"/>
    <property type="match status" value="2"/>
</dbReference>
<gene>
    <name evidence="6" type="primary">101888690</name>
</gene>
<comment type="subcellular location">
    <subcellularLocation>
        <location evidence="1">Secreted</location>
    </subcellularLocation>
</comment>
<dbReference type="GO" id="GO:0005549">
    <property type="term" value="F:odorant binding"/>
    <property type="evidence" value="ECO:0007669"/>
    <property type="project" value="InterPro"/>
</dbReference>
<evidence type="ECO:0000256" key="5">
    <source>
        <dbReference type="SAM" id="SignalP"/>
    </source>
</evidence>
<organism evidence="6">
    <name type="scientific">Musca domestica</name>
    <name type="common">House fly</name>
    <dbReference type="NCBI Taxonomy" id="7370"/>
    <lineage>
        <taxon>Eukaryota</taxon>
        <taxon>Metazoa</taxon>
        <taxon>Ecdysozoa</taxon>
        <taxon>Arthropoda</taxon>
        <taxon>Hexapoda</taxon>
        <taxon>Insecta</taxon>
        <taxon>Pterygota</taxon>
        <taxon>Neoptera</taxon>
        <taxon>Endopterygota</taxon>
        <taxon>Diptera</taxon>
        <taxon>Brachycera</taxon>
        <taxon>Muscomorpha</taxon>
        <taxon>Muscoidea</taxon>
        <taxon>Muscidae</taxon>
        <taxon>Musca</taxon>
    </lineage>
</organism>
<dbReference type="InterPro" id="IPR036728">
    <property type="entry name" value="PBP_GOBP_sf"/>
</dbReference>
<dbReference type="EnsemblMetazoa" id="MDOA001753-RB">
    <property type="protein sequence ID" value="MDOA001753-PB"/>
    <property type="gene ID" value="MDOA001753"/>
</dbReference>
<reference evidence="6" key="1">
    <citation type="submission" date="2020-05" db="UniProtKB">
        <authorList>
            <consortium name="EnsemblMetazoa"/>
        </authorList>
    </citation>
    <scope>IDENTIFICATION</scope>
    <source>
        <strain evidence="6">Aabys</strain>
    </source>
</reference>
<feature type="signal peptide" evidence="5">
    <location>
        <begin position="1"/>
        <end position="23"/>
    </location>
</feature>
<dbReference type="EnsemblMetazoa" id="MDOA001753-RA">
    <property type="protein sequence ID" value="MDOA001753-PA"/>
    <property type="gene ID" value="MDOA001753"/>
</dbReference>
<evidence type="ECO:0000313" key="6">
    <source>
        <dbReference type="EnsemblMetazoa" id="MDOA001753-PB"/>
    </source>
</evidence>
<feature type="chain" id="PRO_5014271532" evidence="5">
    <location>
        <begin position="24"/>
        <end position="251"/>
    </location>
</feature>
<dbReference type="eggNOG" id="ENOG502T7WP">
    <property type="taxonomic scope" value="Eukaryota"/>
</dbReference>
<dbReference type="VEuPathDB" id="VectorBase:MDOMA2_009739"/>
<dbReference type="InterPro" id="IPR006170">
    <property type="entry name" value="PBP/GOBP"/>
</dbReference>